<proteinExistence type="predicted"/>
<dbReference type="InterPro" id="IPR006311">
    <property type="entry name" value="TAT_signal"/>
</dbReference>
<dbReference type="AlphaFoldDB" id="A0A517Z3N4"/>
<dbReference type="Gene3D" id="3.40.50.720">
    <property type="entry name" value="NAD(P)-binding Rossmann-like Domain"/>
    <property type="match status" value="1"/>
</dbReference>
<dbReference type="Pfam" id="PF19051">
    <property type="entry name" value="GFO_IDH_MocA_C2"/>
    <property type="match status" value="1"/>
</dbReference>
<dbReference type="PANTHER" id="PTHR43818">
    <property type="entry name" value="BCDNA.GH03377"/>
    <property type="match status" value="1"/>
</dbReference>
<evidence type="ECO:0000259" key="1">
    <source>
        <dbReference type="Pfam" id="PF01408"/>
    </source>
</evidence>
<dbReference type="SUPFAM" id="SSF55347">
    <property type="entry name" value="Glyceraldehyde-3-phosphate dehydrogenase-like, C-terminal domain"/>
    <property type="match status" value="1"/>
</dbReference>
<dbReference type="PANTHER" id="PTHR43818:SF5">
    <property type="entry name" value="OXIDOREDUCTASE FAMILY PROTEIN"/>
    <property type="match status" value="1"/>
</dbReference>
<dbReference type="SUPFAM" id="SSF51735">
    <property type="entry name" value="NAD(P)-binding Rossmann-fold domains"/>
    <property type="match status" value="1"/>
</dbReference>
<dbReference type="EC" id="1.-.-.-" evidence="3"/>
<accession>A0A517Z3N4</accession>
<gene>
    <name evidence="3" type="primary">ycjS_3</name>
    <name evidence="3" type="ORF">Mal4_13860</name>
</gene>
<dbReference type="EMBL" id="CP036275">
    <property type="protein sequence ID" value="QDU37083.1"/>
    <property type="molecule type" value="Genomic_DNA"/>
</dbReference>
<dbReference type="GO" id="GO:0016491">
    <property type="term" value="F:oxidoreductase activity"/>
    <property type="evidence" value="ECO:0007669"/>
    <property type="project" value="UniProtKB-KW"/>
</dbReference>
<evidence type="ECO:0000259" key="2">
    <source>
        <dbReference type="Pfam" id="PF19051"/>
    </source>
</evidence>
<keyword evidence="3" id="KW-0560">Oxidoreductase</keyword>
<dbReference type="GO" id="GO:0000166">
    <property type="term" value="F:nucleotide binding"/>
    <property type="evidence" value="ECO:0007669"/>
    <property type="project" value="InterPro"/>
</dbReference>
<keyword evidence="4" id="KW-1185">Reference proteome</keyword>
<dbReference type="InterPro" id="IPR050463">
    <property type="entry name" value="Gfo/Idh/MocA_oxidrdct_glycsds"/>
</dbReference>
<dbReference type="Gene3D" id="3.30.360.10">
    <property type="entry name" value="Dihydrodipicolinate Reductase, domain 2"/>
    <property type="match status" value="1"/>
</dbReference>
<sequence>MSTFPVPTGTRRTFLKTSALAAGTLAAPAISRAAASEKIRVAVIGTGGQGKAHIRSWLSHDNVELAAICDVDANRLAEAAASAGNARPFEDLRTILDDPDIDAVSIATPDHWHTPAALLALDAGKHVYVEKPCSHNVREGRMLVEAAKRTGLVVQHGTQTRSSEGHQHAVQMLREGIIGDVLVARAWDVQFRGPIGKTSPGEPPAGFNYDQWVGPAPMQPFRSNCHHYTWHWWYNFGTGDAGNDGVHELDIARWGLGVDTQPSRVTAVGGKYVHDDDQQFPDTMTAIFEYPGDGQVGNRRQLIYEMRLWSTNYPENVDNGVEFLGTKGRMFLSKRGKFSLYGPRNARLDQKPEGSLAASVAAHQANFLDAIRGNGKPVADAKTAHLSASLAHLGNVATRIGGSFEFDPASESTPDAAAARLLGREYRDGHWAAL</sequence>
<feature type="domain" description="Gfo/Idh/MocA-like oxidoreductase bacterial type C-terminal" evidence="2">
    <location>
        <begin position="198"/>
        <end position="427"/>
    </location>
</feature>
<protein>
    <submittedName>
        <fullName evidence="3">Putative oxidoreductase YcjS</fullName>
        <ecNumber evidence="3">1.-.-.-</ecNumber>
    </submittedName>
</protein>
<dbReference type="Proteomes" id="UP000320496">
    <property type="component" value="Chromosome"/>
</dbReference>
<dbReference type="InterPro" id="IPR043906">
    <property type="entry name" value="Gfo/Idh/MocA_OxRdtase_bact_C"/>
</dbReference>
<feature type="domain" description="Gfo/Idh/MocA-like oxidoreductase N-terminal" evidence="1">
    <location>
        <begin position="39"/>
        <end position="157"/>
    </location>
</feature>
<dbReference type="Pfam" id="PF01408">
    <property type="entry name" value="GFO_IDH_MocA"/>
    <property type="match status" value="1"/>
</dbReference>
<organism evidence="3 4">
    <name type="scientific">Maioricimonas rarisocia</name>
    <dbReference type="NCBI Taxonomy" id="2528026"/>
    <lineage>
        <taxon>Bacteria</taxon>
        <taxon>Pseudomonadati</taxon>
        <taxon>Planctomycetota</taxon>
        <taxon>Planctomycetia</taxon>
        <taxon>Planctomycetales</taxon>
        <taxon>Planctomycetaceae</taxon>
        <taxon>Maioricimonas</taxon>
    </lineage>
</organism>
<dbReference type="InterPro" id="IPR036291">
    <property type="entry name" value="NAD(P)-bd_dom_sf"/>
</dbReference>
<dbReference type="RefSeq" id="WP_145367785.1">
    <property type="nucleotide sequence ID" value="NZ_CP036275.1"/>
</dbReference>
<dbReference type="PROSITE" id="PS51318">
    <property type="entry name" value="TAT"/>
    <property type="match status" value="1"/>
</dbReference>
<dbReference type="OrthoDB" id="9788246at2"/>
<reference evidence="3 4" key="1">
    <citation type="submission" date="2019-02" db="EMBL/GenBank/DDBJ databases">
        <title>Deep-cultivation of Planctomycetes and their phenomic and genomic characterization uncovers novel biology.</title>
        <authorList>
            <person name="Wiegand S."/>
            <person name="Jogler M."/>
            <person name="Boedeker C."/>
            <person name="Pinto D."/>
            <person name="Vollmers J."/>
            <person name="Rivas-Marin E."/>
            <person name="Kohn T."/>
            <person name="Peeters S.H."/>
            <person name="Heuer A."/>
            <person name="Rast P."/>
            <person name="Oberbeckmann S."/>
            <person name="Bunk B."/>
            <person name="Jeske O."/>
            <person name="Meyerdierks A."/>
            <person name="Storesund J.E."/>
            <person name="Kallscheuer N."/>
            <person name="Luecker S."/>
            <person name="Lage O.M."/>
            <person name="Pohl T."/>
            <person name="Merkel B.J."/>
            <person name="Hornburger P."/>
            <person name="Mueller R.-W."/>
            <person name="Bruemmer F."/>
            <person name="Labrenz M."/>
            <person name="Spormann A.M."/>
            <person name="Op den Camp H."/>
            <person name="Overmann J."/>
            <person name="Amann R."/>
            <person name="Jetten M.S.M."/>
            <person name="Mascher T."/>
            <person name="Medema M.H."/>
            <person name="Devos D.P."/>
            <person name="Kaster A.-K."/>
            <person name="Ovreas L."/>
            <person name="Rohde M."/>
            <person name="Galperin M.Y."/>
            <person name="Jogler C."/>
        </authorList>
    </citation>
    <scope>NUCLEOTIDE SEQUENCE [LARGE SCALE GENOMIC DNA]</scope>
    <source>
        <strain evidence="3 4">Mal4</strain>
    </source>
</reference>
<evidence type="ECO:0000313" key="3">
    <source>
        <dbReference type="EMBL" id="QDU37083.1"/>
    </source>
</evidence>
<name>A0A517Z3N4_9PLAN</name>
<dbReference type="InterPro" id="IPR000683">
    <property type="entry name" value="Gfo/Idh/MocA-like_OxRdtase_N"/>
</dbReference>
<evidence type="ECO:0000313" key="4">
    <source>
        <dbReference type="Proteomes" id="UP000320496"/>
    </source>
</evidence>
<dbReference type="KEGG" id="mri:Mal4_13860"/>